<accession>A0ACA9L941</accession>
<evidence type="ECO:0000313" key="1">
    <source>
        <dbReference type="EMBL" id="CAG8512542.1"/>
    </source>
</evidence>
<proteinExistence type="predicted"/>
<sequence>LQNTDRKRKLIFYTCSMGGMAVIAYAIKYPDDFDAFAAMAPLIYVEEESRPSKFVETVANVLNKTPLGSMPTVGANRGKNSSDPSVEEVVYRT</sequence>
<gene>
    <name evidence="1" type="ORF">ACOLOM_LOCUS3286</name>
</gene>
<reference evidence="1" key="1">
    <citation type="submission" date="2021-06" db="EMBL/GenBank/DDBJ databases">
        <authorList>
            <person name="Kallberg Y."/>
            <person name="Tangrot J."/>
            <person name="Rosling A."/>
        </authorList>
    </citation>
    <scope>NUCLEOTIDE SEQUENCE</scope>
    <source>
        <strain evidence="1">CL356</strain>
    </source>
</reference>
<dbReference type="Proteomes" id="UP000789525">
    <property type="component" value="Unassembled WGS sequence"/>
</dbReference>
<comment type="caution">
    <text evidence="1">The sequence shown here is derived from an EMBL/GenBank/DDBJ whole genome shotgun (WGS) entry which is preliminary data.</text>
</comment>
<name>A0ACA9L941_9GLOM</name>
<evidence type="ECO:0000313" key="2">
    <source>
        <dbReference type="Proteomes" id="UP000789525"/>
    </source>
</evidence>
<protein>
    <submittedName>
        <fullName evidence="1">2230_t:CDS:1</fullName>
    </submittedName>
</protein>
<dbReference type="EMBL" id="CAJVPT010004795">
    <property type="protein sequence ID" value="CAG8512542.1"/>
    <property type="molecule type" value="Genomic_DNA"/>
</dbReference>
<keyword evidence="2" id="KW-1185">Reference proteome</keyword>
<feature type="non-terminal residue" evidence="1">
    <location>
        <position position="1"/>
    </location>
</feature>
<organism evidence="1 2">
    <name type="scientific">Acaulospora colombiana</name>
    <dbReference type="NCBI Taxonomy" id="27376"/>
    <lineage>
        <taxon>Eukaryota</taxon>
        <taxon>Fungi</taxon>
        <taxon>Fungi incertae sedis</taxon>
        <taxon>Mucoromycota</taxon>
        <taxon>Glomeromycotina</taxon>
        <taxon>Glomeromycetes</taxon>
        <taxon>Diversisporales</taxon>
        <taxon>Acaulosporaceae</taxon>
        <taxon>Acaulospora</taxon>
    </lineage>
</organism>